<dbReference type="STRING" id="1798495.A3C19_01745"/>
<gene>
    <name evidence="3" type="ORF">A3C19_01745</name>
</gene>
<sequence>MKTMSDVPEVSIVVSNYNSSDLINGALESVVAYGGDVVWDCMVLDDASTDGGFALVDEKYKKDPRFLFVQNEKNVGFSALNVALDRMRGTYLMTLDTDAKIWPGTLRALLTFMETHPEAGAATGNLHYPSGNIQNYYRRHMTPLVCFYTTVPGRFIDKYFLGLRHYNSYHLTDLDTTRVFEIEMAPVACLMLRREALGSEIMDPRFRMFIDVDLCRRIYDRGYKIFLVPDAKATHIKTASFGKMSIKKFDRQYYDGLKIYLKKFFPASYPLMVVVLWIDQILRAFLKSTVGRAPMR</sequence>
<keyword evidence="1" id="KW-0812">Transmembrane</keyword>
<evidence type="ECO:0000259" key="2">
    <source>
        <dbReference type="Pfam" id="PF00535"/>
    </source>
</evidence>
<dbReference type="PANTHER" id="PTHR43179">
    <property type="entry name" value="RHAMNOSYLTRANSFERASE WBBL"/>
    <property type="match status" value="1"/>
</dbReference>
<name>A0A1F6DJ67_9BACT</name>
<evidence type="ECO:0000313" key="4">
    <source>
        <dbReference type="Proteomes" id="UP000178532"/>
    </source>
</evidence>
<evidence type="ECO:0000256" key="1">
    <source>
        <dbReference type="SAM" id="Phobius"/>
    </source>
</evidence>
<dbReference type="InterPro" id="IPR001173">
    <property type="entry name" value="Glyco_trans_2-like"/>
</dbReference>
<dbReference type="Proteomes" id="UP000178532">
    <property type="component" value="Unassembled WGS sequence"/>
</dbReference>
<dbReference type="Pfam" id="PF00535">
    <property type="entry name" value="Glycos_transf_2"/>
    <property type="match status" value="1"/>
</dbReference>
<dbReference type="PANTHER" id="PTHR43179:SF7">
    <property type="entry name" value="RHAMNOSYLTRANSFERASE WBBL"/>
    <property type="match status" value="1"/>
</dbReference>
<proteinExistence type="predicted"/>
<keyword evidence="1" id="KW-1133">Transmembrane helix</keyword>
<feature type="domain" description="Glycosyltransferase 2-like" evidence="2">
    <location>
        <begin position="11"/>
        <end position="159"/>
    </location>
</feature>
<dbReference type="EMBL" id="MFLI01000020">
    <property type="protein sequence ID" value="OGG61458.1"/>
    <property type="molecule type" value="Genomic_DNA"/>
</dbReference>
<dbReference type="SUPFAM" id="SSF53448">
    <property type="entry name" value="Nucleotide-diphospho-sugar transferases"/>
    <property type="match status" value="1"/>
</dbReference>
<dbReference type="Gene3D" id="3.90.550.10">
    <property type="entry name" value="Spore Coat Polysaccharide Biosynthesis Protein SpsA, Chain A"/>
    <property type="match status" value="1"/>
</dbReference>
<reference evidence="3 4" key="1">
    <citation type="journal article" date="2016" name="Nat. Commun.">
        <title>Thousands of microbial genomes shed light on interconnected biogeochemical processes in an aquifer system.</title>
        <authorList>
            <person name="Anantharaman K."/>
            <person name="Brown C.T."/>
            <person name="Hug L.A."/>
            <person name="Sharon I."/>
            <person name="Castelle C.J."/>
            <person name="Probst A.J."/>
            <person name="Thomas B.C."/>
            <person name="Singh A."/>
            <person name="Wilkins M.J."/>
            <person name="Karaoz U."/>
            <person name="Brodie E.L."/>
            <person name="Williams K.H."/>
            <person name="Hubbard S.S."/>
            <person name="Banfield J.F."/>
        </authorList>
    </citation>
    <scope>NUCLEOTIDE SEQUENCE [LARGE SCALE GENOMIC DNA]</scope>
</reference>
<evidence type="ECO:0000313" key="3">
    <source>
        <dbReference type="EMBL" id="OGG61458.1"/>
    </source>
</evidence>
<comment type="caution">
    <text evidence="3">The sequence shown here is derived from an EMBL/GenBank/DDBJ whole genome shotgun (WGS) entry which is preliminary data.</text>
</comment>
<protein>
    <recommendedName>
        <fullName evidence="2">Glycosyltransferase 2-like domain-containing protein</fullName>
    </recommendedName>
</protein>
<dbReference type="AlphaFoldDB" id="A0A1F6DJ67"/>
<organism evidence="3 4">
    <name type="scientific">Candidatus Kaiserbacteria bacterium RIFCSPHIGHO2_02_FULL_54_22</name>
    <dbReference type="NCBI Taxonomy" id="1798495"/>
    <lineage>
        <taxon>Bacteria</taxon>
        <taxon>Candidatus Kaiseribacteriota</taxon>
    </lineage>
</organism>
<dbReference type="InterPro" id="IPR029044">
    <property type="entry name" value="Nucleotide-diphossugar_trans"/>
</dbReference>
<keyword evidence="1" id="KW-0472">Membrane</keyword>
<feature type="transmembrane region" description="Helical" evidence="1">
    <location>
        <begin position="267"/>
        <end position="286"/>
    </location>
</feature>
<accession>A0A1F6DJ67</accession>